<keyword evidence="5" id="KW-0297">G-protein coupled receptor</keyword>
<feature type="transmembrane region" description="Helical" evidence="9">
    <location>
        <begin position="223"/>
        <end position="243"/>
    </location>
</feature>
<feature type="domain" description="G-protein coupled receptors family 1 profile" evidence="10">
    <location>
        <begin position="142"/>
        <end position="388"/>
    </location>
</feature>
<feature type="transmembrane region" description="Helical" evidence="9">
    <location>
        <begin position="22"/>
        <end position="49"/>
    </location>
</feature>
<feature type="transmembrane region" description="Helical" evidence="9">
    <location>
        <begin position="344"/>
        <end position="364"/>
    </location>
</feature>
<dbReference type="SUPFAM" id="SSF81321">
    <property type="entry name" value="Family A G protein-coupled receptor-like"/>
    <property type="match status" value="1"/>
</dbReference>
<keyword evidence="6 9" id="KW-0472">Membrane</keyword>
<keyword evidence="7" id="KW-0675">Receptor</keyword>
<dbReference type="PROSITE" id="PS50262">
    <property type="entry name" value="G_PROTEIN_RECEP_F1_2"/>
    <property type="match status" value="1"/>
</dbReference>
<evidence type="ECO:0000256" key="9">
    <source>
        <dbReference type="SAM" id="Phobius"/>
    </source>
</evidence>
<comment type="subcellular location">
    <subcellularLocation>
        <location evidence="1">Cell membrane</location>
        <topology evidence="1">Multi-pass membrane protein</topology>
    </subcellularLocation>
</comment>
<keyword evidence="3 9" id="KW-0812">Transmembrane</keyword>
<dbReference type="InterPro" id="IPR017452">
    <property type="entry name" value="GPCR_Rhodpsn_7TM"/>
</dbReference>
<keyword evidence="2" id="KW-1003">Cell membrane</keyword>
<dbReference type="EMBL" id="JBJKFK010006915">
    <property type="protein sequence ID" value="KAL3307617.1"/>
    <property type="molecule type" value="Genomic_DNA"/>
</dbReference>
<evidence type="ECO:0000313" key="11">
    <source>
        <dbReference type="EMBL" id="KAL3307617.1"/>
    </source>
</evidence>
<evidence type="ECO:0000256" key="7">
    <source>
        <dbReference type="ARBA" id="ARBA00023170"/>
    </source>
</evidence>
<evidence type="ECO:0000256" key="2">
    <source>
        <dbReference type="ARBA" id="ARBA00022475"/>
    </source>
</evidence>
<dbReference type="GO" id="GO:0005886">
    <property type="term" value="C:plasma membrane"/>
    <property type="evidence" value="ECO:0007669"/>
    <property type="project" value="UniProtKB-SubCell"/>
</dbReference>
<name>A0ABD2PLR7_9PLAT</name>
<proteinExistence type="predicted"/>
<dbReference type="InterPro" id="IPR050569">
    <property type="entry name" value="TAAR"/>
</dbReference>
<feature type="transmembrane region" description="Helical" evidence="9">
    <location>
        <begin position="142"/>
        <end position="166"/>
    </location>
</feature>
<keyword evidence="8" id="KW-0807">Transducer</keyword>
<comment type="caution">
    <text evidence="11">The sequence shown here is derived from an EMBL/GenBank/DDBJ whole genome shotgun (WGS) entry which is preliminary data.</text>
</comment>
<organism evidence="11 12">
    <name type="scientific">Cichlidogyrus casuarinus</name>
    <dbReference type="NCBI Taxonomy" id="1844966"/>
    <lineage>
        <taxon>Eukaryota</taxon>
        <taxon>Metazoa</taxon>
        <taxon>Spiralia</taxon>
        <taxon>Lophotrochozoa</taxon>
        <taxon>Platyhelminthes</taxon>
        <taxon>Monogenea</taxon>
        <taxon>Monopisthocotylea</taxon>
        <taxon>Dactylogyridea</taxon>
        <taxon>Ancyrocephalidae</taxon>
        <taxon>Cichlidogyrus</taxon>
    </lineage>
</organism>
<feature type="transmembrane region" description="Helical" evidence="9">
    <location>
        <begin position="186"/>
        <end position="211"/>
    </location>
</feature>
<evidence type="ECO:0000256" key="6">
    <source>
        <dbReference type="ARBA" id="ARBA00023136"/>
    </source>
</evidence>
<evidence type="ECO:0000256" key="3">
    <source>
        <dbReference type="ARBA" id="ARBA00022692"/>
    </source>
</evidence>
<evidence type="ECO:0000259" key="10">
    <source>
        <dbReference type="PROSITE" id="PS50262"/>
    </source>
</evidence>
<dbReference type="Proteomes" id="UP001626550">
    <property type="component" value="Unassembled WGS sequence"/>
</dbReference>
<sequence>MKLNNTSSKRGATSSYSAMDDLLMWFELGLIALSIVGLFVNGAAIYAIYKIVRPTRGLLAFKSSLLSSHSTYSFNQSLKTRSIKALSDMSPSCSSNRDTDLGLDTSRRFSEFPFSRKQSQAWNKASGKGITSKRRITPNLRYVWALAIIDFLHSLLIFFQMTLSLLSIPYINLDCLYLITNCLLNAFHSLILLVLSMIALDLYFGIVHWRWYNHIFMPNSSTFVVLAIILVVSLLVGFSQAILPPIRTRPSKSEDFCHQQLSANYFQGKHVTFGVLIFATVIITIAYAISIFYARKLHRSAASSKMNAQQSKGKRILSSITGLTGMSNKSTTEEKFQDKYIRGLATTGILVICFLISFMPSFVVELLTRMNKDKGGIAMRRIRSILPY</sequence>
<gene>
    <name evidence="11" type="ORF">Ciccas_013866</name>
</gene>
<dbReference type="Gene3D" id="1.20.1070.10">
    <property type="entry name" value="Rhodopsin 7-helix transmembrane proteins"/>
    <property type="match status" value="1"/>
</dbReference>
<evidence type="ECO:0000256" key="1">
    <source>
        <dbReference type="ARBA" id="ARBA00004651"/>
    </source>
</evidence>
<dbReference type="CDD" id="cd00637">
    <property type="entry name" value="7tm_classA_rhodopsin-like"/>
    <property type="match status" value="1"/>
</dbReference>
<evidence type="ECO:0000313" key="12">
    <source>
        <dbReference type="Proteomes" id="UP001626550"/>
    </source>
</evidence>
<feature type="transmembrane region" description="Helical" evidence="9">
    <location>
        <begin position="271"/>
        <end position="294"/>
    </location>
</feature>
<evidence type="ECO:0000256" key="8">
    <source>
        <dbReference type="ARBA" id="ARBA00023224"/>
    </source>
</evidence>
<evidence type="ECO:0000256" key="4">
    <source>
        <dbReference type="ARBA" id="ARBA00022989"/>
    </source>
</evidence>
<feature type="non-terminal residue" evidence="11">
    <location>
        <position position="388"/>
    </location>
</feature>
<dbReference type="GO" id="GO:0004930">
    <property type="term" value="F:G protein-coupled receptor activity"/>
    <property type="evidence" value="ECO:0007669"/>
    <property type="project" value="UniProtKB-KW"/>
</dbReference>
<protein>
    <recommendedName>
        <fullName evidence="10">G-protein coupled receptors family 1 profile domain-containing protein</fullName>
    </recommendedName>
</protein>
<evidence type="ECO:0000256" key="5">
    <source>
        <dbReference type="ARBA" id="ARBA00023040"/>
    </source>
</evidence>
<accession>A0ABD2PLR7</accession>
<dbReference type="PANTHER" id="PTHR24249">
    <property type="entry name" value="HISTAMINE RECEPTOR-RELATED G-PROTEIN COUPLED RECEPTOR"/>
    <property type="match status" value="1"/>
</dbReference>
<keyword evidence="12" id="KW-1185">Reference proteome</keyword>
<dbReference type="AlphaFoldDB" id="A0ABD2PLR7"/>
<keyword evidence="4 9" id="KW-1133">Transmembrane helix</keyword>
<dbReference type="PANTHER" id="PTHR24249:SF372">
    <property type="entry name" value="G-PROTEIN COUPLED RECEPTORS FAMILY 1 PROFILE DOMAIN-CONTAINING PROTEIN"/>
    <property type="match status" value="1"/>
</dbReference>
<reference evidence="11 12" key="1">
    <citation type="submission" date="2024-11" db="EMBL/GenBank/DDBJ databases">
        <title>Adaptive evolution of stress response genes in parasites aligns with host niche diversity.</title>
        <authorList>
            <person name="Hahn C."/>
            <person name="Resl P."/>
        </authorList>
    </citation>
    <scope>NUCLEOTIDE SEQUENCE [LARGE SCALE GENOMIC DNA]</scope>
    <source>
        <strain evidence="11">EGGRZ-B1_66</strain>
        <tissue evidence="11">Body</tissue>
    </source>
</reference>